<feature type="compositionally biased region" description="Basic and acidic residues" evidence="1">
    <location>
        <begin position="94"/>
        <end position="107"/>
    </location>
</feature>
<protein>
    <submittedName>
        <fullName evidence="2">Uncharacterized protein</fullName>
    </submittedName>
</protein>
<dbReference type="AlphaFoldDB" id="A0A6S7KH01"/>
<sequence>APQNKEIQDTSKERPKDPKHGCVAASDSETDHASTAQRAIGKRNTRTERRQNKLNNKQVSGTNDVDKFKGHGNSGFKTKPSCSVQQESNPHLNGSDERIDDRTVERW</sequence>
<reference evidence="2" key="1">
    <citation type="submission" date="2020-04" db="EMBL/GenBank/DDBJ databases">
        <authorList>
            <person name="Alioto T."/>
            <person name="Alioto T."/>
            <person name="Gomez Garrido J."/>
        </authorList>
    </citation>
    <scope>NUCLEOTIDE SEQUENCE</scope>
    <source>
        <strain evidence="2">A484AB</strain>
    </source>
</reference>
<keyword evidence="3" id="KW-1185">Reference proteome</keyword>
<feature type="compositionally biased region" description="Polar residues" evidence="1">
    <location>
        <begin position="53"/>
        <end position="63"/>
    </location>
</feature>
<feature type="non-terminal residue" evidence="2">
    <location>
        <position position="1"/>
    </location>
</feature>
<feature type="region of interest" description="Disordered" evidence="1">
    <location>
        <begin position="1"/>
        <end position="107"/>
    </location>
</feature>
<feature type="compositionally biased region" description="Basic and acidic residues" evidence="1">
    <location>
        <begin position="1"/>
        <end position="20"/>
    </location>
</feature>
<dbReference type="EMBL" id="CACRXK020036296">
    <property type="protein sequence ID" value="CAB4044805.1"/>
    <property type="molecule type" value="Genomic_DNA"/>
</dbReference>
<feature type="compositionally biased region" description="Polar residues" evidence="1">
    <location>
        <begin position="80"/>
        <end position="92"/>
    </location>
</feature>
<dbReference type="Proteomes" id="UP001152795">
    <property type="component" value="Unassembled WGS sequence"/>
</dbReference>
<name>A0A6S7KH01_PARCT</name>
<evidence type="ECO:0000313" key="3">
    <source>
        <dbReference type="Proteomes" id="UP001152795"/>
    </source>
</evidence>
<organism evidence="2 3">
    <name type="scientific">Paramuricea clavata</name>
    <name type="common">Red gorgonian</name>
    <name type="synonym">Violescent sea-whip</name>
    <dbReference type="NCBI Taxonomy" id="317549"/>
    <lineage>
        <taxon>Eukaryota</taxon>
        <taxon>Metazoa</taxon>
        <taxon>Cnidaria</taxon>
        <taxon>Anthozoa</taxon>
        <taxon>Octocorallia</taxon>
        <taxon>Malacalcyonacea</taxon>
        <taxon>Plexauridae</taxon>
        <taxon>Paramuricea</taxon>
    </lineage>
</organism>
<proteinExistence type="predicted"/>
<evidence type="ECO:0000313" key="2">
    <source>
        <dbReference type="EMBL" id="CAB4044805.1"/>
    </source>
</evidence>
<gene>
    <name evidence="2" type="ORF">PACLA_8A075039</name>
</gene>
<evidence type="ECO:0000256" key="1">
    <source>
        <dbReference type="SAM" id="MobiDB-lite"/>
    </source>
</evidence>
<comment type="caution">
    <text evidence="2">The sequence shown here is derived from an EMBL/GenBank/DDBJ whole genome shotgun (WGS) entry which is preliminary data.</text>
</comment>
<accession>A0A6S7KH01</accession>